<comment type="similarity">
    <text evidence="8">Belongs to the ADP/ATP translocase tlc family.</text>
</comment>
<evidence type="ECO:0000313" key="9">
    <source>
        <dbReference type="EMBL" id="MFB9051663.1"/>
    </source>
</evidence>
<dbReference type="InterPro" id="IPR004667">
    <property type="entry name" value="ADP_ATP_car_bac_type"/>
</dbReference>
<gene>
    <name evidence="9" type="ORF">ACFFVB_01105</name>
</gene>
<dbReference type="RefSeq" id="WP_382380294.1">
    <property type="nucleotide sequence ID" value="NZ_JBHMEZ010000001.1"/>
</dbReference>
<evidence type="ECO:0000256" key="7">
    <source>
        <dbReference type="ARBA" id="ARBA00023136"/>
    </source>
</evidence>
<keyword evidence="7 8" id="KW-0472">Membrane</keyword>
<dbReference type="PANTHER" id="PTHR43596:SF1">
    <property type="entry name" value="ADP,ATP CARRIER PROTEIN"/>
    <property type="match status" value="1"/>
</dbReference>
<feature type="transmembrane region" description="Helical" evidence="8">
    <location>
        <begin position="116"/>
        <end position="140"/>
    </location>
</feature>
<evidence type="ECO:0000256" key="4">
    <source>
        <dbReference type="ARBA" id="ARBA00022741"/>
    </source>
</evidence>
<dbReference type="EMBL" id="JBHMEZ010000001">
    <property type="protein sequence ID" value="MFB9051663.1"/>
    <property type="molecule type" value="Genomic_DNA"/>
</dbReference>
<dbReference type="Gene3D" id="1.25.10.10">
    <property type="entry name" value="Leucine-rich Repeat Variant"/>
    <property type="match status" value="1"/>
</dbReference>
<evidence type="ECO:0000256" key="6">
    <source>
        <dbReference type="ARBA" id="ARBA00022989"/>
    </source>
</evidence>
<keyword evidence="2 8" id="KW-0813">Transport</keyword>
<feature type="transmembrane region" description="Helical" evidence="8">
    <location>
        <begin position="366"/>
        <end position="387"/>
    </location>
</feature>
<feature type="transmembrane region" description="Helical" evidence="8">
    <location>
        <begin position="183"/>
        <end position="202"/>
    </location>
</feature>
<accession>A0ABV5EWU8</accession>
<evidence type="ECO:0000256" key="5">
    <source>
        <dbReference type="ARBA" id="ARBA00022840"/>
    </source>
</evidence>
<keyword evidence="4 8" id="KW-0547">Nucleotide-binding</keyword>
<keyword evidence="3 8" id="KW-0812">Transmembrane</keyword>
<dbReference type="PANTHER" id="PTHR43596">
    <property type="entry name" value="ADP,ATP CARRIER PROTEIN"/>
    <property type="match status" value="1"/>
</dbReference>
<evidence type="ECO:0000256" key="8">
    <source>
        <dbReference type="RuleBase" id="RU363121"/>
    </source>
</evidence>
<evidence type="ECO:0000256" key="2">
    <source>
        <dbReference type="ARBA" id="ARBA00022448"/>
    </source>
</evidence>
<feature type="transmembrane region" description="Helical" evidence="8">
    <location>
        <begin position="394"/>
        <end position="413"/>
    </location>
</feature>
<keyword evidence="10" id="KW-1185">Reference proteome</keyword>
<evidence type="ECO:0000256" key="3">
    <source>
        <dbReference type="ARBA" id="ARBA00022692"/>
    </source>
</evidence>
<dbReference type="Pfam" id="PF03219">
    <property type="entry name" value="TLC"/>
    <property type="match status" value="1"/>
</dbReference>
<dbReference type="InterPro" id="IPR036259">
    <property type="entry name" value="MFS_trans_sf"/>
</dbReference>
<feature type="transmembrane region" description="Helical" evidence="8">
    <location>
        <begin position="58"/>
        <end position="77"/>
    </location>
</feature>
<proteinExistence type="inferred from homology"/>
<dbReference type="SUPFAM" id="SSF48371">
    <property type="entry name" value="ARM repeat"/>
    <property type="match status" value="1"/>
</dbReference>
<dbReference type="SUPFAM" id="SSF103473">
    <property type="entry name" value="MFS general substrate transporter"/>
    <property type="match status" value="1"/>
</dbReference>
<dbReference type="Proteomes" id="UP001589605">
    <property type="component" value="Unassembled WGS sequence"/>
</dbReference>
<feature type="transmembrane region" description="Helical" evidence="8">
    <location>
        <begin position="26"/>
        <end position="46"/>
    </location>
</feature>
<keyword evidence="6 8" id="KW-1133">Transmembrane helix</keyword>
<evidence type="ECO:0000256" key="1">
    <source>
        <dbReference type="ARBA" id="ARBA00004141"/>
    </source>
</evidence>
<feature type="transmembrane region" description="Helical" evidence="8">
    <location>
        <begin position="152"/>
        <end position="171"/>
    </location>
</feature>
<comment type="subcellular location">
    <subcellularLocation>
        <location evidence="1 8">Membrane</location>
        <topology evidence="1 8">Multi-pass membrane protein</topology>
    </subcellularLocation>
</comment>
<name>A0ABV5EWU8_9FLAO</name>
<dbReference type="InterPro" id="IPR011989">
    <property type="entry name" value="ARM-like"/>
</dbReference>
<organism evidence="9 10">
    <name type="scientific">Formosa undariae</name>
    <dbReference type="NCBI Taxonomy" id="1325436"/>
    <lineage>
        <taxon>Bacteria</taxon>
        <taxon>Pseudomonadati</taxon>
        <taxon>Bacteroidota</taxon>
        <taxon>Flavobacteriia</taxon>
        <taxon>Flavobacteriales</taxon>
        <taxon>Flavobacteriaceae</taxon>
        <taxon>Formosa</taxon>
    </lineage>
</organism>
<feature type="transmembrane region" description="Helical" evidence="8">
    <location>
        <begin position="234"/>
        <end position="252"/>
    </location>
</feature>
<evidence type="ECO:0000313" key="10">
    <source>
        <dbReference type="Proteomes" id="UP001589605"/>
    </source>
</evidence>
<comment type="caution">
    <text evidence="9">The sequence shown here is derived from an EMBL/GenBank/DDBJ whole genome shotgun (WGS) entry which is preliminary data.</text>
</comment>
<feature type="transmembrane region" description="Helical" evidence="8">
    <location>
        <begin position="272"/>
        <end position="292"/>
    </location>
</feature>
<protein>
    <recommendedName>
        <fullName evidence="8">ADP,ATP carrier protein</fullName>
    </recommendedName>
</protein>
<dbReference type="Gene3D" id="1.20.1250.20">
    <property type="entry name" value="MFS general substrate transporter like domains"/>
    <property type="match status" value="2"/>
</dbReference>
<reference evidence="9 10" key="1">
    <citation type="submission" date="2024-09" db="EMBL/GenBank/DDBJ databases">
        <authorList>
            <person name="Sun Q."/>
            <person name="Mori K."/>
        </authorList>
    </citation>
    <scope>NUCLEOTIDE SEQUENCE [LARGE SCALE GENOMIC DNA]</scope>
    <source>
        <strain evidence="9 10">CECT 8286</strain>
    </source>
</reference>
<keyword evidence="5 8" id="KW-0067">ATP-binding</keyword>
<feature type="transmembrane region" description="Helical" evidence="8">
    <location>
        <begin position="89"/>
        <end position="110"/>
    </location>
</feature>
<sequence length="949" mass="108417">MRLLKRVKTYLLKVFDLNEDELQKTLLLQLNIFLLITTLLVVKPTINSLFLSTLTANALPLAYILTAISAVIGSYFYDRFLERFPLNKVIELTILGCLASLIIFGITLNINVDLGYLLYIPYIWVAIYGLLTTSQFWILANLVYNIREAKRVFGFIGAGAIAGGIFGGYLTSLLTRFIDSENLLFVAAFLLFFCLPITRYIWKKNVSKPEFVPLKQKPVYKGESPLKLIRQSKLLSLMALVIGVSVMVAKLVDYQYSHFASELIVNPEDLTSFFGFWFSTLSVVSLLIQLFLTKRIVGTFGVGKSLLWLPTGILLGSMLLLFVPELGVIVFIKIIDGSLKQSVNKSATELLSIPIPIDLKKKTKTFIDVVVDSIATGLAGIILIFFINGLNIHSIYVSIITILLIIVWIFLIFKLRLSYINAFKNLLDTSGSKDIDKSKPKKIVLPVTSIISSIKDVFEHGSENQILHMLQRTLESPDERLFLATKALLKHESVKVKSLAIENLYYLKTEDLSDQIEPFIYNPDQELTTNAFQYLIHKRKKDTLNLFESYLNSTDESIKNATLIGLSLELNNNPILQERFNFNRWLQIAIDEWSISSDTEYKTVKIKIILDAIGNIHAKAFYYMIGNQLQNTNLSIVNVAIKNAAKTKSNLFLDAIVSWLSKKETRTQAIKALHSYDEHIIDELIDKTLKEYYDLDDMFVIPTVIESFASQKAINALLKLIDTTEHSVTIEAIDSLKRLKWNYPTLKVKDAFIVDKILDECQVYQTTLSSIHSQIIINFKERINHVNTQAEDEARNGLMHILEQRLDRQLRRIFKFLGIKYPPNEIDPILDIIINGEEEQRINAIEFLDNILDYHLKRELIPIAESAFINNDISYDIIKKLNLKVYSESECYKILLQRHDIKIKHAVLYLIEKTNKKTFIPLVQMVLNDTSKSIRNQAQQTLDVLKQLP</sequence>
<feature type="transmembrane region" description="Helical" evidence="8">
    <location>
        <begin position="313"/>
        <end position="335"/>
    </location>
</feature>
<dbReference type="InterPro" id="IPR016024">
    <property type="entry name" value="ARM-type_fold"/>
</dbReference>